<proteinExistence type="inferred from homology"/>
<name>A0ABU0SNL3_9ACTN</name>
<dbReference type="Gene3D" id="3.40.50.1820">
    <property type="entry name" value="alpha/beta hydrolase"/>
    <property type="match status" value="1"/>
</dbReference>
<dbReference type="InterPro" id="IPR001031">
    <property type="entry name" value="Thioesterase"/>
</dbReference>
<protein>
    <submittedName>
        <fullName evidence="3">Surfactin synthase thioesterase subunit</fullName>
    </submittedName>
</protein>
<comment type="similarity">
    <text evidence="1">Belongs to the thioesterase family.</text>
</comment>
<dbReference type="InterPro" id="IPR029058">
    <property type="entry name" value="AB_hydrolase_fold"/>
</dbReference>
<dbReference type="PANTHER" id="PTHR11487">
    <property type="entry name" value="THIOESTERASE"/>
    <property type="match status" value="1"/>
</dbReference>
<comment type="caution">
    <text evidence="3">The sequence shown here is derived from an EMBL/GenBank/DDBJ whole genome shotgun (WGS) entry which is preliminary data.</text>
</comment>
<evidence type="ECO:0000313" key="3">
    <source>
        <dbReference type="EMBL" id="MDQ1025077.1"/>
    </source>
</evidence>
<dbReference type="PANTHER" id="PTHR11487:SF0">
    <property type="entry name" value="S-ACYL FATTY ACID SYNTHASE THIOESTERASE, MEDIUM CHAIN"/>
    <property type="match status" value="1"/>
</dbReference>
<dbReference type="InterPro" id="IPR012223">
    <property type="entry name" value="TEII"/>
</dbReference>
<gene>
    <name evidence="3" type="ORF">QF035_002659</name>
</gene>
<dbReference type="SUPFAM" id="SSF53474">
    <property type="entry name" value="alpha/beta-Hydrolases"/>
    <property type="match status" value="1"/>
</dbReference>
<organism evidence="3 4">
    <name type="scientific">Streptomyces umbrinus</name>
    <dbReference type="NCBI Taxonomy" id="67370"/>
    <lineage>
        <taxon>Bacteria</taxon>
        <taxon>Bacillati</taxon>
        <taxon>Actinomycetota</taxon>
        <taxon>Actinomycetes</taxon>
        <taxon>Kitasatosporales</taxon>
        <taxon>Streptomycetaceae</taxon>
        <taxon>Streptomyces</taxon>
        <taxon>Streptomyces phaeochromogenes group</taxon>
    </lineage>
</organism>
<evidence type="ECO:0000259" key="2">
    <source>
        <dbReference type="Pfam" id="PF00975"/>
    </source>
</evidence>
<dbReference type="Pfam" id="PF00975">
    <property type="entry name" value="Thioesterase"/>
    <property type="match status" value="1"/>
</dbReference>
<keyword evidence="4" id="KW-1185">Reference proteome</keyword>
<sequence length="153" mass="17568">MDGNGAPALPDVGLVRDRTEARASVIDTDVWTRRYFPRVEARVRLVRLPHAGGSASFYRPGAQALRPRVEVLAVRYPGRQDRRHEPLIDDLRNLEDKSPRRLEAREICPLRLFGSARRAPSADRDERVHLRDDEELMRMMLPVIRGDHRAAET</sequence>
<evidence type="ECO:0000313" key="4">
    <source>
        <dbReference type="Proteomes" id="UP001230328"/>
    </source>
</evidence>
<accession>A0ABU0SNL3</accession>
<dbReference type="Proteomes" id="UP001230328">
    <property type="component" value="Unassembled WGS sequence"/>
</dbReference>
<dbReference type="EMBL" id="JAUSZI010000002">
    <property type="protein sequence ID" value="MDQ1025077.1"/>
    <property type="molecule type" value="Genomic_DNA"/>
</dbReference>
<evidence type="ECO:0000256" key="1">
    <source>
        <dbReference type="ARBA" id="ARBA00007169"/>
    </source>
</evidence>
<reference evidence="3 4" key="1">
    <citation type="submission" date="2023-07" db="EMBL/GenBank/DDBJ databases">
        <title>Comparative genomics of wheat-associated soil bacteria to identify genetic determinants of phenazine resistance.</title>
        <authorList>
            <person name="Mouncey N."/>
        </authorList>
    </citation>
    <scope>NUCLEOTIDE SEQUENCE [LARGE SCALE GENOMIC DNA]</scope>
    <source>
        <strain evidence="3 4">V2I4</strain>
    </source>
</reference>
<feature type="domain" description="Thioesterase" evidence="2">
    <location>
        <begin position="44"/>
        <end position="114"/>
    </location>
</feature>
<dbReference type="RefSeq" id="WP_307520390.1">
    <property type="nucleotide sequence ID" value="NZ_JAUSZI010000002.1"/>
</dbReference>